<reference evidence="9 10" key="1">
    <citation type="submission" date="2023-08" db="EMBL/GenBank/DDBJ databases">
        <title>Implementing the SeqCode for naming new Mesorhizobium species isolated from Vachellia karroo root nodules.</title>
        <authorList>
            <person name="Van Lill M."/>
        </authorList>
    </citation>
    <scope>NUCLEOTIDE SEQUENCE [LARGE SCALE GENOMIC DNA]</scope>
    <source>
        <strain evidence="9 10">VK4B</strain>
    </source>
</reference>
<evidence type="ECO:0000313" key="10">
    <source>
        <dbReference type="Proteomes" id="UP001276564"/>
    </source>
</evidence>
<dbReference type="Pfam" id="PF16901">
    <property type="entry name" value="DAO_C"/>
    <property type="match status" value="1"/>
</dbReference>
<evidence type="ECO:0000256" key="4">
    <source>
        <dbReference type="ARBA" id="ARBA00022827"/>
    </source>
</evidence>
<dbReference type="GO" id="GO:0016491">
    <property type="term" value="F:oxidoreductase activity"/>
    <property type="evidence" value="ECO:0007669"/>
    <property type="project" value="UniProtKB-KW"/>
</dbReference>
<feature type="domain" description="Alpha-glycerophosphate oxidase C-terminal" evidence="8">
    <location>
        <begin position="418"/>
        <end position="542"/>
    </location>
</feature>
<name>A0ABU5AV56_9HYPH</name>
<feature type="region of interest" description="Disordered" evidence="6">
    <location>
        <begin position="565"/>
        <end position="602"/>
    </location>
</feature>
<evidence type="ECO:0000256" key="6">
    <source>
        <dbReference type="SAM" id="MobiDB-lite"/>
    </source>
</evidence>
<evidence type="ECO:0000256" key="1">
    <source>
        <dbReference type="ARBA" id="ARBA00001974"/>
    </source>
</evidence>
<dbReference type="Proteomes" id="UP001276564">
    <property type="component" value="Unassembled WGS sequence"/>
</dbReference>
<dbReference type="SUPFAM" id="SSF51905">
    <property type="entry name" value="FAD/NAD(P)-binding domain"/>
    <property type="match status" value="1"/>
</dbReference>
<comment type="similarity">
    <text evidence="2">Belongs to the FAD-dependent glycerol-3-phosphate dehydrogenase family.</text>
</comment>
<evidence type="ECO:0000259" key="8">
    <source>
        <dbReference type="Pfam" id="PF16901"/>
    </source>
</evidence>
<proteinExistence type="inferred from homology"/>
<dbReference type="Gene3D" id="3.50.50.60">
    <property type="entry name" value="FAD/NAD(P)-binding domain"/>
    <property type="match status" value="1"/>
</dbReference>
<comment type="cofactor">
    <cofactor evidence="1">
        <name>FAD</name>
        <dbReference type="ChEBI" id="CHEBI:57692"/>
    </cofactor>
</comment>
<evidence type="ECO:0000256" key="2">
    <source>
        <dbReference type="ARBA" id="ARBA00007330"/>
    </source>
</evidence>
<dbReference type="InterPro" id="IPR036188">
    <property type="entry name" value="FAD/NAD-bd_sf"/>
</dbReference>
<dbReference type="EC" id="1.-.-.-" evidence="9"/>
<dbReference type="InterPro" id="IPR006076">
    <property type="entry name" value="FAD-dep_OxRdtase"/>
</dbReference>
<dbReference type="Gene3D" id="1.10.8.870">
    <property type="entry name" value="Alpha-glycerophosphate oxidase, cap domain"/>
    <property type="match status" value="1"/>
</dbReference>
<dbReference type="PRINTS" id="PR01001">
    <property type="entry name" value="FADG3PDH"/>
</dbReference>
<keyword evidence="5 9" id="KW-0560">Oxidoreductase</keyword>
<feature type="compositionally biased region" description="Basic residues" evidence="6">
    <location>
        <begin position="590"/>
        <end position="602"/>
    </location>
</feature>
<protein>
    <submittedName>
        <fullName evidence="9">Glycerol-3-phosphate dehydrogenase/oxidase</fullName>
        <ecNumber evidence="9">1.-.-.-</ecNumber>
    </submittedName>
</protein>
<keyword evidence="10" id="KW-1185">Reference proteome</keyword>
<evidence type="ECO:0000256" key="5">
    <source>
        <dbReference type="ARBA" id="ARBA00023002"/>
    </source>
</evidence>
<comment type="caution">
    <text evidence="9">The sequence shown here is derived from an EMBL/GenBank/DDBJ whole genome shotgun (WGS) entry which is preliminary data.</text>
</comment>
<dbReference type="PANTHER" id="PTHR11985:SF15">
    <property type="entry name" value="GLYCEROL-3-PHOSPHATE DEHYDROGENASE, MITOCHONDRIAL"/>
    <property type="match status" value="1"/>
</dbReference>
<keyword evidence="3" id="KW-0285">Flavoprotein</keyword>
<keyword evidence="4" id="KW-0274">FAD</keyword>
<dbReference type="InterPro" id="IPR038299">
    <property type="entry name" value="DAO_C_sf"/>
</dbReference>
<dbReference type="RefSeq" id="WP_127282058.1">
    <property type="nucleotide sequence ID" value="NZ_JAVIIP010000019.1"/>
</dbReference>
<sequence length="602" mass="65453">MPDQRSLILDKIRHNGAFDVVVVGGGINGIGVFRELALQGLKVLLVERSDFCSGCSAAPSRMIHGGLRYLENGEFGLVQESLRERDALLANAPHMVRPLPTTIPIRTVFSGLMNGAAGFLGLSEAPSSRGALAIKAGLALYDWTTRKRRVLPRHKFRGARTTFAQWPALDPKLRFSATYYDAWISYPERLGIELLLDAGRLAPDSLALNRAQITRAGSAFELTDMTTDERFPVSAKAIVNATGAWLDSAIARLDASGKPAAPLVEGTKGSHLILDNEPLYQALGGHMIFFENADGRICIMFPYLGKVLVGSTDIRVSEASRVRCEPAEADYILAAARLVFPAIPVHASDVVFTYSGIRPLPKSDHAFTGRISRGHSVHRIAGDIPQFCMIGGKWTTFRAFAEQAADAVLAELGRERLCGTLTMPIGGGLGFPGDPAALAADLAGEFTLSGDRAAYLVDRYGSGARDIALFCVGRPDDIRLDGRTETTAAEIVYLTRHEFVTCLSDLVLRRTSLAIRGDISMAAIERIAEAVAAERGWSDRQRDGEVQSLVAELDTYHGVSQEMLDQRTISGAEDEGQRQGPHEPDVHQRQLPRRGARSRRLQ</sequence>
<evidence type="ECO:0000259" key="7">
    <source>
        <dbReference type="Pfam" id="PF01266"/>
    </source>
</evidence>
<dbReference type="PANTHER" id="PTHR11985">
    <property type="entry name" value="GLYCEROL-3-PHOSPHATE DEHYDROGENASE"/>
    <property type="match status" value="1"/>
</dbReference>
<gene>
    <name evidence="9" type="ORF">RFM23_26555</name>
</gene>
<dbReference type="SUPFAM" id="SSF54373">
    <property type="entry name" value="FAD-linked reductases, C-terminal domain"/>
    <property type="match status" value="1"/>
</dbReference>
<dbReference type="EMBL" id="JAVIIP010000019">
    <property type="protein sequence ID" value="MDX8541186.1"/>
    <property type="molecule type" value="Genomic_DNA"/>
</dbReference>
<dbReference type="Gene3D" id="3.30.9.10">
    <property type="entry name" value="D-Amino Acid Oxidase, subunit A, domain 2"/>
    <property type="match status" value="1"/>
</dbReference>
<feature type="domain" description="FAD dependent oxidoreductase" evidence="7">
    <location>
        <begin position="19"/>
        <end position="370"/>
    </location>
</feature>
<organism evidence="9 10">
    <name type="scientific">Mesorhizobium abyssinicae</name>
    <dbReference type="NCBI Taxonomy" id="1209958"/>
    <lineage>
        <taxon>Bacteria</taxon>
        <taxon>Pseudomonadati</taxon>
        <taxon>Pseudomonadota</taxon>
        <taxon>Alphaproteobacteria</taxon>
        <taxon>Hyphomicrobiales</taxon>
        <taxon>Phyllobacteriaceae</taxon>
        <taxon>Mesorhizobium</taxon>
    </lineage>
</organism>
<feature type="compositionally biased region" description="Basic and acidic residues" evidence="6">
    <location>
        <begin position="575"/>
        <end position="588"/>
    </location>
</feature>
<accession>A0ABU5AV56</accession>
<evidence type="ECO:0000256" key="3">
    <source>
        <dbReference type="ARBA" id="ARBA00022630"/>
    </source>
</evidence>
<dbReference type="InterPro" id="IPR000447">
    <property type="entry name" value="G3P_DH_FAD-dep"/>
</dbReference>
<dbReference type="Pfam" id="PF01266">
    <property type="entry name" value="DAO"/>
    <property type="match status" value="1"/>
</dbReference>
<dbReference type="InterPro" id="IPR031656">
    <property type="entry name" value="DAO_C"/>
</dbReference>
<evidence type="ECO:0000313" key="9">
    <source>
        <dbReference type="EMBL" id="MDX8541186.1"/>
    </source>
</evidence>